<feature type="compositionally biased region" description="Polar residues" evidence="1">
    <location>
        <begin position="217"/>
        <end position="229"/>
    </location>
</feature>
<feature type="compositionally biased region" description="Low complexity" evidence="1">
    <location>
        <begin position="19"/>
        <end position="30"/>
    </location>
</feature>
<comment type="caution">
    <text evidence="2">The sequence shown here is derived from an EMBL/GenBank/DDBJ whole genome shotgun (WGS) entry which is preliminary data.</text>
</comment>
<accession>A0ABR3EW82</accession>
<feature type="region of interest" description="Disordered" evidence="1">
    <location>
        <begin position="1"/>
        <end position="52"/>
    </location>
</feature>
<protein>
    <submittedName>
        <fullName evidence="2">Uncharacterized protein</fullName>
    </submittedName>
</protein>
<feature type="compositionally biased region" description="Polar residues" evidence="1">
    <location>
        <begin position="194"/>
        <end position="209"/>
    </location>
</feature>
<organism evidence="2 3">
    <name type="scientific">Marasmius crinis-equi</name>
    <dbReference type="NCBI Taxonomy" id="585013"/>
    <lineage>
        <taxon>Eukaryota</taxon>
        <taxon>Fungi</taxon>
        <taxon>Dikarya</taxon>
        <taxon>Basidiomycota</taxon>
        <taxon>Agaricomycotina</taxon>
        <taxon>Agaricomycetes</taxon>
        <taxon>Agaricomycetidae</taxon>
        <taxon>Agaricales</taxon>
        <taxon>Marasmiineae</taxon>
        <taxon>Marasmiaceae</taxon>
        <taxon>Marasmius</taxon>
    </lineage>
</organism>
<evidence type="ECO:0000256" key="1">
    <source>
        <dbReference type="SAM" id="MobiDB-lite"/>
    </source>
</evidence>
<reference evidence="2 3" key="1">
    <citation type="submission" date="2024-02" db="EMBL/GenBank/DDBJ databases">
        <title>A draft genome for the cacao thread blight pathogen Marasmius crinis-equi.</title>
        <authorList>
            <person name="Cohen S.P."/>
            <person name="Baruah I.K."/>
            <person name="Amoako-Attah I."/>
            <person name="Bukari Y."/>
            <person name="Meinhardt L.W."/>
            <person name="Bailey B.A."/>
        </authorList>
    </citation>
    <scope>NUCLEOTIDE SEQUENCE [LARGE SCALE GENOMIC DNA]</scope>
    <source>
        <strain evidence="2 3">GH-76</strain>
    </source>
</reference>
<sequence>MDDLEHGDGGGPGYSQNRSHGSASSSTSYSRFPAQTSASGPGNSESSNRLTDSVDSLDGLDFDRVDLSLSNFDFGQDKHPCQVINKFALALVSSTRPTLMETGCIAFSHDEDWMSIMNDSDAEFLDKTEVIRRMSSRFKFVVELDAIFPTGMSDAEKELVQHCLSSANNSKPGDTIIALVEFREPEISPEPKVVSQTGALTRTSPNQPSDLLPFSPSWPSSHTSPNSINGNGGKRARDDPAGTEKGEISPCEHRPSSSTLPPKIPKRFSGIEEGEIAESSGEKPSKVAKRYSGDDVASSSSSIDYREKFVHTSPPISPSSIPSLRYGNSNSNEYAFTNLYITPYSGNSILAGVPGLPLKPQSIASSPAPVEASVFPDLQHAFQMSTLSKPVSFRKSISSSVNANERKEKEKEKDEEPKLGLKHFRLLYEAVGKVYVCRECKSDSPPKHKTFPLSTAMPEMVEHSWKEHPEWCKEVLNYSPSKLTEEQMLLKEGSGMMLKRSTGIGARSHPETPTEPTPVAPGPSMAGLVATSLVPPSSINVAAPSLSTTAISVVTSQSQVREGTTGTHPIIPY</sequence>
<gene>
    <name evidence="2" type="ORF">V5O48_014817</name>
</gene>
<feature type="region of interest" description="Disordered" evidence="1">
    <location>
        <begin position="188"/>
        <end position="299"/>
    </location>
</feature>
<dbReference type="EMBL" id="JBAHYK010001654">
    <property type="protein sequence ID" value="KAL0567178.1"/>
    <property type="molecule type" value="Genomic_DNA"/>
</dbReference>
<proteinExistence type="predicted"/>
<feature type="compositionally biased region" description="Basic and acidic residues" evidence="1">
    <location>
        <begin position="235"/>
        <end position="255"/>
    </location>
</feature>
<evidence type="ECO:0000313" key="2">
    <source>
        <dbReference type="EMBL" id="KAL0567178.1"/>
    </source>
</evidence>
<feature type="compositionally biased region" description="Polar residues" evidence="1">
    <location>
        <begin position="33"/>
        <end position="52"/>
    </location>
</feature>
<name>A0ABR3EW82_9AGAR</name>
<keyword evidence="3" id="KW-1185">Reference proteome</keyword>
<evidence type="ECO:0000313" key="3">
    <source>
        <dbReference type="Proteomes" id="UP001465976"/>
    </source>
</evidence>
<dbReference type="Proteomes" id="UP001465976">
    <property type="component" value="Unassembled WGS sequence"/>
</dbReference>